<gene>
    <name evidence="2" type="ORF">ACED39_21720</name>
</gene>
<comment type="caution">
    <text evidence="2">The sequence shown here is derived from an EMBL/GenBank/DDBJ whole genome shotgun (WGS) entry which is preliminary data.</text>
</comment>
<reference evidence="2 3" key="1">
    <citation type="submission" date="2024-06" db="EMBL/GenBank/DDBJ databases">
        <authorList>
            <person name="Steensen K."/>
            <person name="Seneca J."/>
            <person name="Bartlau N."/>
            <person name="Yu A.X."/>
            <person name="Polz M.F."/>
        </authorList>
    </citation>
    <scope>NUCLEOTIDE SEQUENCE [LARGE SCALE GENOMIC DNA]</scope>
    <source>
        <strain evidence="2 3">1F146</strain>
    </source>
</reference>
<organism evidence="2 3">
    <name type="scientific">Vibrio bivalvicida</name>
    <dbReference type="NCBI Taxonomy" id="1276888"/>
    <lineage>
        <taxon>Bacteria</taxon>
        <taxon>Pseudomonadati</taxon>
        <taxon>Pseudomonadota</taxon>
        <taxon>Gammaproteobacteria</taxon>
        <taxon>Vibrionales</taxon>
        <taxon>Vibrionaceae</taxon>
        <taxon>Vibrio</taxon>
        <taxon>Vibrio oreintalis group</taxon>
    </lineage>
</organism>
<evidence type="ECO:0000256" key="1">
    <source>
        <dbReference type="SAM" id="Phobius"/>
    </source>
</evidence>
<feature type="transmembrane region" description="Helical" evidence="1">
    <location>
        <begin position="6"/>
        <end position="27"/>
    </location>
</feature>
<keyword evidence="3" id="KW-1185">Reference proteome</keyword>
<dbReference type="RefSeq" id="WP_371717378.1">
    <property type="nucleotide sequence ID" value="NZ_JBGOOF010000001.1"/>
</dbReference>
<dbReference type="Proteomes" id="UP001569151">
    <property type="component" value="Unassembled WGS sequence"/>
</dbReference>
<proteinExistence type="predicted"/>
<keyword evidence="1" id="KW-0812">Transmembrane</keyword>
<accession>A0ABV4MP86</accession>
<protein>
    <submittedName>
        <fullName evidence="2">Uncharacterized protein</fullName>
    </submittedName>
</protein>
<dbReference type="EMBL" id="JBGOOS010000052">
    <property type="protein sequence ID" value="MEZ8211388.1"/>
    <property type="molecule type" value="Genomic_DNA"/>
</dbReference>
<name>A0ABV4MP86_9VIBR</name>
<keyword evidence="1" id="KW-1133">Transmembrane helix</keyword>
<keyword evidence="1" id="KW-0472">Membrane</keyword>
<evidence type="ECO:0000313" key="3">
    <source>
        <dbReference type="Proteomes" id="UP001569151"/>
    </source>
</evidence>
<evidence type="ECO:0000313" key="2">
    <source>
        <dbReference type="EMBL" id="MEZ8211388.1"/>
    </source>
</evidence>
<sequence>MKTITPNIPTMIICSLFFCLQITLTYLNQNIWPFSGHAFFSFRPGETIYLKRIVIEDEQGNAIYGHPANYMPLEFFKANRVIIHMFTDSNITDSEKSDFLTALLDNAKYHPWSKFDETYASVSIPEEFVASSIRYEVIPRTYPFDSQIMEPIVSDPIVQFTYTDNK</sequence>